<keyword evidence="11" id="KW-0520">NAD</keyword>
<feature type="transmembrane region" description="Helical" evidence="17">
    <location>
        <begin position="426"/>
        <end position="446"/>
    </location>
</feature>
<dbReference type="Proteomes" id="UP000610303">
    <property type="component" value="Unassembled WGS sequence"/>
</dbReference>
<evidence type="ECO:0000313" key="20">
    <source>
        <dbReference type="EMBL" id="GGR17592.1"/>
    </source>
</evidence>
<dbReference type="Gene3D" id="3.40.50.720">
    <property type="entry name" value="NAD(P)-binding Rossmann-like Domain"/>
    <property type="match status" value="2"/>
</dbReference>
<dbReference type="InterPro" id="IPR007886">
    <property type="entry name" value="AlaDH/PNT_N"/>
</dbReference>
<feature type="transmembrane region" description="Helical" evidence="17">
    <location>
        <begin position="453"/>
        <end position="472"/>
    </location>
</feature>
<evidence type="ECO:0000256" key="10">
    <source>
        <dbReference type="ARBA" id="ARBA00022989"/>
    </source>
</evidence>
<evidence type="ECO:0000256" key="3">
    <source>
        <dbReference type="ARBA" id="ARBA00012943"/>
    </source>
</evidence>
<evidence type="ECO:0000256" key="11">
    <source>
        <dbReference type="ARBA" id="ARBA00023027"/>
    </source>
</evidence>
<evidence type="ECO:0000256" key="5">
    <source>
        <dbReference type="ARBA" id="ARBA00022519"/>
    </source>
</evidence>
<evidence type="ECO:0000256" key="2">
    <source>
        <dbReference type="ARBA" id="ARBA00004429"/>
    </source>
</evidence>
<keyword evidence="21" id="KW-1185">Reference proteome</keyword>
<dbReference type="InterPro" id="IPR026255">
    <property type="entry name" value="NADP_transhyd_a"/>
</dbReference>
<sequence>MTRIGVVTEQPPETRVAATPATVKQLIALGYEVAVEAAAGEASAFLDEAYRDAGATIVAGAEALASEIVLKVNAPTDAEVAALRPGTTVIGLLAPAFSAELLERLAAAGVTAIAMDAVPRISRAQSMDVLSSMANIAGYRAVVEAAHEFGRFFTGQVTAAGKVPPAKVLVAGAGVAGLAAIGAASSLGAIVRATDPRPEVADQVKSIGGEYLKVEVEVEQSTDGYAKATSEAYDRRAAEIYSEQAADVDIIITTALIPGRPAPKLITAADVASMRSGSVIVDMAAGMGGNVEGSVAGERIVTPNGVVILGYTDLASRLPTQASQLYGTNIVNLLKLLTPGKDGELVLDFDDVVQRAVTVARGGEVTWPPPPVQVSAAPAAGAPVAAPAEPAAPKAPMSAAKKALLVAIGVAALFLVNAVAPPPLPQHFTVLMLAVVVGFYVIGKVAHALHTPLMSVTNAISGIIIVGAMVQITSDVLVVQILAAVAVLLASINVFGGFAVTRRMLAMFSVGAPPAGAAAKTDRAGTDGKAGA</sequence>
<proteinExistence type="predicted"/>
<name>A0A918CD52_AGRME</name>
<organism evidence="20 21">
    <name type="scientific">Agromyces mediolanus</name>
    <name type="common">Corynebacterium mediolanum</name>
    <dbReference type="NCBI Taxonomy" id="41986"/>
    <lineage>
        <taxon>Bacteria</taxon>
        <taxon>Bacillati</taxon>
        <taxon>Actinomycetota</taxon>
        <taxon>Actinomycetes</taxon>
        <taxon>Micrococcales</taxon>
        <taxon>Microbacteriaceae</taxon>
        <taxon>Agromyces</taxon>
    </lineage>
</organism>
<keyword evidence="5" id="KW-0997">Cell inner membrane</keyword>
<keyword evidence="12 17" id="KW-0472">Membrane</keyword>
<dbReference type="GO" id="GO:0006740">
    <property type="term" value="P:NADPH regeneration"/>
    <property type="evidence" value="ECO:0007669"/>
    <property type="project" value="TreeGrafter"/>
</dbReference>
<evidence type="ECO:0000256" key="17">
    <source>
        <dbReference type="SAM" id="Phobius"/>
    </source>
</evidence>
<dbReference type="AlphaFoldDB" id="A0A918CD52"/>
<evidence type="ECO:0000256" key="6">
    <source>
        <dbReference type="ARBA" id="ARBA00022692"/>
    </source>
</evidence>
<dbReference type="EMBL" id="BMRJ01000001">
    <property type="protein sequence ID" value="GGR17592.1"/>
    <property type="molecule type" value="Genomic_DNA"/>
</dbReference>
<protein>
    <recommendedName>
        <fullName evidence="14">NAD(P) transhydrogenase subunit alpha</fullName>
        <ecNumber evidence="3">7.1.1.1</ecNumber>
    </recommendedName>
    <alternativeName>
        <fullName evidence="16">Nicotinamide nucleotide transhydrogenase subunit alpha</fullName>
    </alternativeName>
    <alternativeName>
        <fullName evidence="15">Pyridine nucleotide transhydrogenase subunit alpha</fullName>
    </alternativeName>
</protein>
<evidence type="ECO:0000256" key="14">
    <source>
        <dbReference type="ARBA" id="ARBA00071831"/>
    </source>
</evidence>
<evidence type="ECO:0000256" key="4">
    <source>
        <dbReference type="ARBA" id="ARBA00022475"/>
    </source>
</evidence>
<dbReference type="SMART" id="SM01003">
    <property type="entry name" value="AlaDh_PNT_N"/>
    <property type="match status" value="1"/>
</dbReference>
<dbReference type="Pfam" id="PF05222">
    <property type="entry name" value="AlaDh_PNT_N"/>
    <property type="match status" value="1"/>
</dbReference>
<keyword evidence="7" id="KW-0547">Nucleotide-binding</keyword>
<evidence type="ECO:0000256" key="12">
    <source>
        <dbReference type="ARBA" id="ARBA00023136"/>
    </source>
</evidence>
<feature type="transmembrane region" description="Helical" evidence="17">
    <location>
        <begin position="478"/>
        <end position="500"/>
    </location>
</feature>
<comment type="subcellular location">
    <subcellularLocation>
        <location evidence="2">Cell inner membrane</location>
        <topology evidence="2">Multi-pass membrane protein</topology>
    </subcellularLocation>
</comment>
<reference evidence="20" key="1">
    <citation type="journal article" date="2014" name="Int. J. Syst. Evol. Microbiol.">
        <title>Complete genome sequence of Corynebacterium casei LMG S-19264T (=DSM 44701T), isolated from a smear-ripened cheese.</title>
        <authorList>
            <consortium name="US DOE Joint Genome Institute (JGI-PGF)"/>
            <person name="Walter F."/>
            <person name="Albersmeier A."/>
            <person name="Kalinowski J."/>
            <person name="Ruckert C."/>
        </authorList>
    </citation>
    <scope>NUCLEOTIDE SEQUENCE</scope>
    <source>
        <strain evidence="20">JCM 3346</strain>
    </source>
</reference>
<evidence type="ECO:0000256" key="1">
    <source>
        <dbReference type="ARBA" id="ARBA00003943"/>
    </source>
</evidence>
<dbReference type="InterPro" id="IPR024605">
    <property type="entry name" value="NADP_transhyd_a_C"/>
</dbReference>
<dbReference type="PANTHER" id="PTHR10160:SF19">
    <property type="entry name" value="PROTON-TRANSLOCATING NAD(P)(+) TRANSHYDROGENASE"/>
    <property type="match status" value="1"/>
</dbReference>
<keyword evidence="10 17" id="KW-1133">Transmembrane helix</keyword>
<keyword evidence="8" id="KW-0521">NADP</keyword>
<dbReference type="InterPro" id="IPR007698">
    <property type="entry name" value="AlaDH/PNT_NAD(H)-bd"/>
</dbReference>
<gene>
    <name evidence="20" type="primary">pntA</name>
    <name evidence="20" type="ORF">GCM10010196_08190</name>
</gene>
<evidence type="ECO:0000256" key="7">
    <source>
        <dbReference type="ARBA" id="ARBA00022741"/>
    </source>
</evidence>
<evidence type="ECO:0000256" key="15">
    <source>
        <dbReference type="ARBA" id="ARBA00079788"/>
    </source>
</evidence>
<feature type="domain" description="Alanine dehydrogenase/pyridine nucleotide transhydrogenase NAD(H)-binding" evidence="18">
    <location>
        <begin position="146"/>
        <end position="310"/>
    </location>
</feature>
<dbReference type="InterPro" id="IPR036291">
    <property type="entry name" value="NAD(P)-bd_dom_sf"/>
</dbReference>
<dbReference type="CDD" id="cd05304">
    <property type="entry name" value="Rubrum_tdh"/>
    <property type="match status" value="1"/>
</dbReference>
<evidence type="ECO:0000256" key="9">
    <source>
        <dbReference type="ARBA" id="ARBA00022967"/>
    </source>
</evidence>
<accession>A0A918CD52</accession>
<evidence type="ECO:0000259" key="19">
    <source>
        <dbReference type="SMART" id="SM01003"/>
    </source>
</evidence>
<feature type="domain" description="Alanine dehydrogenase/pyridine nucleotide transhydrogenase N-terminal" evidence="19">
    <location>
        <begin position="5"/>
        <end position="137"/>
    </location>
</feature>
<keyword evidence="4" id="KW-1003">Cell membrane</keyword>
<dbReference type="NCBIfam" id="TIGR00561">
    <property type="entry name" value="pntA"/>
    <property type="match status" value="1"/>
</dbReference>
<dbReference type="GO" id="GO:0050661">
    <property type="term" value="F:NADP binding"/>
    <property type="evidence" value="ECO:0007669"/>
    <property type="project" value="TreeGrafter"/>
</dbReference>
<comment type="catalytic activity">
    <reaction evidence="13">
        <text>NAD(+) + NADPH + H(+)(in) = NADH + NADP(+) + H(+)(out)</text>
        <dbReference type="Rhea" id="RHEA:47992"/>
        <dbReference type="ChEBI" id="CHEBI:15378"/>
        <dbReference type="ChEBI" id="CHEBI:57540"/>
        <dbReference type="ChEBI" id="CHEBI:57783"/>
        <dbReference type="ChEBI" id="CHEBI:57945"/>
        <dbReference type="ChEBI" id="CHEBI:58349"/>
        <dbReference type="EC" id="7.1.1.1"/>
    </reaction>
</comment>
<comment type="function">
    <text evidence="1">The transhydrogenation between NADH and NADP is coupled to respiration and ATP hydrolysis and functions as a proton pump across the membrane.</text>
</comment>
<dbReference type="PIRSF" id="PIRSF000203">
    <property type="entry name" value="NADP_transhydrogenase_alpha"/>
    <property type="match status" value="1"/>
</dbReference>
<evidence type="ECO:0000313" key="21">
    <source>
        <dbReference type="Proteomes" id="UP000610303"/>
    </source>
</evidence>
<dbReference type="EC" id="7.1.1.1" evidence="3"/>
<reference evidence="20" key="2">
    <citation type="submission" date="2020-09" db="EMBL/GenBank/DDBJ databases">
        <authorList>
            <person name="Sun Q."/>
            <person name="Ohkuma M."/>
        </authorList>
    </citation>
    <scope>NUCLEOTIDE SEQUENCE</scope>
    <source>
        <strain evidence="20">JCM 3346</strain>
    </source>
</reference>
<dbReference type="NCBIfam" id="NF006942">
    <property type="entry name" value="PRK09424.1"/>
    <property type="match status" value="1"/>
</dbReference>
<keyword evidence="9" id="KW-1278">Translocase</keyword>
<comment type="caution">
    <text evidence="20">The sequence shown here is derived from an EMBL/GenBank/DDBJ whole genome shotgun (WGS) entry which is preliminary data.</text>
</comment>
<dbReference type="SUPFAM" id="SSF52283">
    <property type="entry name" value="Formate/glycerate dehydrogenase catalytic domain-like"/>
    <property type="match status" value="1"/>
</dbReference>
<dbReference type="Pfam" id="PF12769">
    <property type="entry name" value="PNTB_4TM"/>
    <property type="match status" value="1"/>
</dbReference>
<dbReference type="PANTHER" id="PTHR10160">
    <property type="entry name" value="NAD(P) TRANSHYDROGENASE"/>
    <property type="match status" value="1"/>
</dbReference>
<dbReference type="RefSeq" id="WP_189084001.1">
    <property type="nucleotide sequence ID" value="NZ_BMRJ01000001.1"/>
</dbReference>
<dbReference type="GO" id="GO:0008750">
    <property type="term" value="F:proton-translocating NAD(P)+ transhydrogenase activity"/>
    <property type="evidence" value="ECO:0007669"/>
    <property type="project" value="UniProtKB-EC"/>
</dbReference>
<dbReference type="Pfam" id="PF01262">
    <property type="entry name" value="AlaDh_PNT_C"/>
    <property type="match status" value="1"/>
</dbReference>
<dbReference type="SMART" id="SM01002">
    <property type="entry name" value="AlaDh_PNT_C"/>
    <property type="match status" value="1"/>
</dbReference>
<dbReference type="GO" id="GO:0005886">
    <property type="term" value="C:plasma membrane"/>
    <property type="evidence" value="ECO:0007669"/>
    <property type="project" value="UniProtKB-SubCell"/>
</dbReference>
<evidence type="ECO:0000256" key="13">
    <source>
        <dbReference type="ARBA" id="ARBA00048202"/>
    </source>
</evidence>
<evidence type="ECO:0000256" key="8">
    <source>
        <dbReference type="ARBA" id="ARBA00022857"/>
    </source>
</evidence>
<dbReference type="FunFam" id="3.40.50.720:FF:000028">
    <property type="entry name" value="NAD(P) transhydrogenase subunit alpha"/>
    <property type="match status" value="1"/>
</dbReference>
<keyword evidence="6 17" id="KW-0812">Transmembrane</keyword>
<evidence type="ECO:0000256" key="16">
    <source>
        <dbReference type="ARBA" id="ARBA00083734"/>
    </source>
</evidence>
<feature type="transmembrane region" description="Helical" evidence="17">
    <location>
        <begin position="403"/>
        <end position="420"/>
    </location>
</feature>
<dbReference type="SUPFAM" id="SSF51735">
    <property type="entry name" value="NAD(P)-binding Rossmann-fold domains"/>
    <property type="match status" value="1"/>
</dbReference>
<evidence type="ECO:0000259" key="18">
    <source>
        <dbReference type="SMART" id="SM01002"/>
    </source>
</evidence>